<dbReference type="Pfam" id="PF13188">
    <property type="entry name" value="PAS_8"/>
    <property type="match status" value="1"/>
</dbReference>
<organism evidence="2 3">
    <name type="scientific">Methylomonas fluvii</name>
    <dbReference type="NCBI Taxonomy" id="1854564"/>
    <lineage>
        <taxon>Bacteria</taxon>
        <taxon>Pseudomonadati</taxon>
        <taxon>Pseudomonadota</taxon>
        <taxon>Gammaproteobacteria</taxon>
        <taxon>Methylococcales</taxon>
        <taxon>Methylococcaceae</taxon>
        <taxon>Methylomonas</taxon>
    </lineage>
</organism>
<accession>A0ABR9DH27</accession>
<sequence>MDQKWDGIERRKSLRKTAEAMVANLSPEQLRAKPVEMLLHELLVHKIELEMQFDELQRIDVALTTARDRYRALYDFAPIGYLVIDSAEQIDEINLTGAALLGIPQGSSLKPHFSKFVAAAHRERWSGQFRNMMDLVASEQLALELEMTRSDGSQFIAHLNCRHRELVGAQVLLISITEIGKS</sequence>
<feature type="domain" description="PAS" evidence="1">
    <location>
        <begin position="69"/>
        <end position="110"/>
    </location>
</feature>
<dbReference type="InterPro" id="IPR000014">
    <property type="entry name" value="PAS"/>
</dbReference>
<dbReference type="RefSeq" id="WP_192395179.1">
    <property type="nucleotide sequence ID" value="NZ_CAJHIU010000003.1"/>
</dbReference>
<gene>
    <name evidence="2" type="ORF">EBB_18170</name>
</gene>
<dbReference type="Proteomes" id="UP000641152">
    <property type="component" value="Unassembled WGS sequence"/>
</dbReference>
<comment type="caution">
    <text evidence="2">The sequence shown here is derived from an EMBL/GenBank/DDBJ whole genome shotgun (WGS) entry which is preliminary data.</text>
</comment>
<dbReference type="InterPro" id="IPR035965">
    <property type="entry name" value="PAS-like_dom_sf"/>
</dbReference>
<reference evidence="2 3" key="1">
    <citation type="submission" date="2020-09" db="EMBL/GenBank/DDBJ databases">
        <title>Methylomonas albis sp. nov. and Methylomonas fluvii sp. nov.: Two cold-adapted methanotrophs from the River Elbe and an amended description of Methylovulum psychrotolerans strain Eb1.</title>
        <authorList>
            <person name="Bussmann I.K."/>
            <person name="Klings K.-W."/>
            <person name="Warnstedt J."/>
            <person name="Hoppert M."/>
            <person name="Saborowski A."/>
            <person name="Horn F."/>
            <person name="Liebner S."/>
        </authorList>
    </citation>
    <scope>NUCLEOTIDE SEQUENCE [LARGE SCALE GENOMIC DNA]</scope>
    <source>
        <strain evidence="2 3">EbB</strain>
    </source>
</reference>
<dbReference type="SUPFAM" id="SSF55785">
    <property type="entry name" value="PYP-like sensor domain (PAS domain)"/>
    <property type="match status" value="1"/>
</dbReference>
<evidence type="ECO:0000313" key="2">
    <source>
        <dbReference type="EMBL" id="MBD9362401.1"/>
    </source>
</evidence>
<dbReference type="Gene3D" id="3.30.450.20">
    <property type="entry name" value="PAS domain"/>
    <property type="match status" value="1"/>
</dbReference>
<proteinExistence type="predicted"/>
<evidence type="ECO:0000313" key="3">
    <source>
        <dbReference type="Proteomes" id="UP000641152"/>
    </source>
</evidence>
<evidence type="ECO:0000259" key="1">
    <source>
        <dbReference type="Pfam" id="PF13188"/>
    </source>
</evidence>
<protein>
    <submittedName>
        <fullName evidence="2">PAS domain-containing protein</fullName>
    </submittedName>
</protein>
<keyword evidence="3" id="KW-1185">Reference proteome</keyword>
<dbReference type="EMBL" id="JACXST010000003">
    <property type="protein sequence ID" value="MBD9362401.1"/>
    <property type="molecule type" value="Genomic_DNA"/>
</dbReference>
<name>A0ABR9DH27_9GAMM</name>